<accession>A0A225WMM3</accession>
<feature type="domain" description="CCHC-type" evidence="4">
    <location>
        <begin position="523"/>
        <end position="536"/>
    </location>
</feature>
<dbReference type="PROSITE" id="PS50158">
    <property type="entry name" value="ZF_CCHC"/>
    <property type="match status" value="1"/>
</dbReference>
<dbReference type="SUPFAM" id="SSF53098">
    <property type="entry name" value="Ribonuclease H-like"/>
    <property type="match status" value="1"/>
</dbReference>
<gene>
    <name evidence="5" type="ORF">PHMEG_0007807</name>
</gene>
<dbReference type="PANTHER" id="PTHR37984">
    <property type="entry name" value="PROTEIN CBG26694"/>
    <property type="match status" value="1"/>
</dbReference>
<dbReference type="InterPro" id="IPR036397">
    <property type="entry name" value="RNaseH_sf"/>
</dbReference>
<dbReference type="InterPro" id="IPR012337">
    <property type="entry name" value="RNaseH-like_sf"/>
</dbReference>
<dbReference type="InterPro" id="IPR016197">
    <property type="entry name" value="Chromo-like_dom_sf"/>
</dbReference>
<dbReference type="SUPFAM" id="SSF54160">
    <property type="entry name" value="Chromo domain-like"/>
    <property type="match status" value="1"/>
</dbReference>
<dbReference type="InterPro" id="IPR023780">
    <property type="entry name" value="Chromo_domain"/>
</dbReference>
<keyword evidence="1" id="KW-0862">Zinc</keyword>
<dbReference type="Proteomes" id="UP000198211">
    <property type="component" value="Unassembled WGS sequence"/>
</dbReference>
<dbReference type="Gene3D" id="2.40.50.40">
    <property type="match status" value="1"/>
</dbReference>
<feature type="compositionally biased region" description="Basic and acidic residues" evidence="2">
    <location>
        <begin position="393"/>
        <end position="403"/>
    </location>
</feature>
<dbReference type="GO" id="GO:0008270">
    <property type="term" value="F:zinc ion binding"/>
    <property type="evidence" value="ECO:0007669"/>
    <property type="project" value="UniProtKB-KW"/>
</dbReference>
<dbReference type="Pfam" id="PF00385">
    <property type="entry name" value="Chromo"/>
    <property type="match status" value="1"/>
</dbReference>
<evidence type="ECO:0000256" key="1">
    <source>
        <dbReference type="PROSITE-ProRule" id="PRU00047"/>
    </source>
</evidence>
<evidence type="ECO:0000313" key="5">
    <source>
        <dbReference type="EMBL" id="OWZ18150.1"/>
    </source>
</evidence>
<dbReference type="InterPro" id="IPR050951">
    <property type="entry name" value="Retrovirus_Pol_polyprotein"/>
</dbReference>
<dbReference type="InterPro" id="IPR000953">
    <property type="entry name" value="Chromo/chromo_shadow_dom"/>
</dbReference>
<dbReference type="AlphaFoldDB" id="A0A225WMM3"/>
<evidence type="ECO:0000256" key="2">
    <source>
        <dbReference type="SAM" id="MobiDB-lite"/>
    </source>
</evidence>
<keyword evidence="6" id="KW-1185">Reference proteome</keyword>
<evidence type="ECO:0000313" key="6">
    <source>
        <dbReference type="Proteomes" id="UP000198211"/>
    </source>
</evidence>
<dbReference type="InterPro" id="IPR001878">
    <property type="entry name" value="Znf_CCHC"/>
</dbReference>
<evidence type="ECO:0000259" key="4">
    <source>
        <dbReference type="PROSITE" id="PS50158"/>
    </source>
</evidence>
<feature type="domain" description="Chromo" evidence="3">
    <location>
        <begin position="254"/>
        <end position="316"/>
    </location>
</feature>
<protein>
    <recommendedName>
        <fullName evidence="7">Reverse transcriptase</fullName>
    </recommendedName>
</protein>
<dbReference type="PROSITE" id="PS50013">
    <property type="entry name" value="CHROMO_2"/>
    <property type="match status" value="1"/>
</dbReference>
<organism evidence="5 6">
    <name type="scientific">Phytophthora megakarya</name>
    <dbReference type="NCBI Taxonomy" id="4795"/>
    <lineage>
        <taxon>Eukaryota</taxon>
        <taxon>Sar</taxon>
        <taxon>Stramenopiles</taxon>
        <taxon>Oomycota</taxon>
        <taxon>Peronosporomycetes</taxon>
        <taxon>Peronosporales</taxon>
        <taxon>Peronosporaceae</taxon>
        <taxon>Phytophthora</taxon>
    </lineage>
</organism>
<sequence>MWRDTCGPVPTVVQSRRGDTVLLPFQCVFTGFVMGKVMTDTTALRCVYERFDAPSLIRHARDPRFMIEGFQSFIEMMKSRSRATLSFRPQANGQQERSVKPVMQSVCTQRGKRHIFLVHEWDAQSTLKVMSSWLYRCLGRPSDALAWRREVNRQQEIALEMAKEYQATKKARRHRPFRVKKKVGAFAYDFELPNQSGYRFYPVVHVSRLKAVDGFEDRPSARFAPGVSEASRLDFDEELLPEDSWEPDHVAGKFEVEAILDDRTPLVTNTERAVREFKVKWVGYDDPTWEPASNLSCGGYCTTIFERNAATKGNPGYTEASPTRCKGSFLVFRYRSNKSLTFAGKVVVGRNSPERENSIVSYTTLEVQDFAQQLNLLRLTDADDLVKVPSARDCAKNRQKKDAFGSSKTRQKPINTAPSVPAKQMRAIQIQANDSGSDSESDGSGGSDSDMDRHRRTFLAVNEDVTPKVEEESPNLDPRLPDRDHGHQDYNSKIHGNGFNRDRSSHCGSRKHSDLGCWRRVTCTKCGKRGHPSDHCLFVCRGFGELHDMGKCPMEEFYNQIARRSSGWNPIRAECSKYGIYAFVIKTSVDQVSKRPDLHGNTCVLHGKRTFVIASLRQADEYARSEITMSVDLQSGESRGYWKQQDPDLWFKPTDHEATPEIQRPSKIAEYRRSTAMDLLPGESHGYWKHHWPGKWCRQAKITDKIHNENNDYS</sequence>
<dbReference type="SMART" id="SM00298">
    <property type="entry name" value="CHROMO"/>
    <property type="match status" value="1"/>
</dbReference>
<dbReference type="GO" id="GO:0003676">
    <property type="term" value="F:nucleic acid binding"/>
    <property type="evidence" value="ECO:0007669"/>
    <property type="project" value="InterPro"/>
</dbReference>
<dbReference type="EMBL" id="NBNE01000634">
    <property type="protein sequence ID" value="OWZ18150.1"/>
    <property type="molecule type" value="Genomic_DNA"/>
</dbReference>
<proteinExistence type="predicted"/>
<comment type="caution">
    <text evidence="5">The sequence shown here is derived from an EMBL/GenBank/DDBJ whole genome shotgun (WGS) entry which is preliminary data.</text>
</comment>
<dbReference type="PANTHER" id="PTHR37984:SF5">
    <property type="entry name" value="PROTEIN NYNRIN-LIKE"/>
    <property type="match status" value="1"/>
</dbReference>
<feature type="compositionally biased region" description="Polar residues" evidence="2">
    <location>
        <begin position="406"/>
        <end position="418"/>
    </location>
</feature>
<keyword evidence="1" id="KW-0479">Metal-binding</keyword>
<evidence type="ECO:0008006" key="7">
    <source>
        <dbReference type="Google" id="ProtNLM"/>
    </source>
</evidence>
<evidence type="ECO:0000259" key="3">
    <source>
        <dbReference type="PROSITE" id="PS50013"/>
    </source>
</evidence>
<feature type="region of interest" description="Disordered" evidence="2">
    <location>
        <begin position="393"/>
        <end position="505"/>
    </location>
</feature>
<dbReference type="OrthoDB" id="5554229at2759"/>
<feature type="compositionally biased region" description="Basic and acidic residues" evidence="2">
    <location>
        <begin position="479"/>
        <end position="492"/>
    </location>
</feature>
<dbReference type="CDD" id="cd00024">
    <property type="entry name" value="CD_CSD"/>
    <property type="match status" value="1"/>
</dbReference>
<keyword evidence="1" id="KW-0863">Zinc-finger</keyword>
<reference evidence="6" key="1">
    <citation type="submission" date="2017-03" db="EMBL/GenBank/DDBJ databases">
        <title>Phytopthora megakarya and P. palmivora, two closely related causual agents of cacao black pod achieved similar genome size and gene model numbers by different mechanisms.</title>
        <authorList>
            <person name="Ali S."/>
            <person name="Shao J."/>
            <person name="Larry D.J."/>
            <person name="Kronmiller B."/>
            <person name="Shen D."/>
            <person name="Strem M.D."/>
            <person name="Melnick R.L."/>
            <person name="Guiltinan M.J."/>
            <person name="Tyler B.M."/>
            <person name="Meinhardt L.W."/>
            <person name="Bailey B.A."/>
        </authorList>
    </citation>
    <scope>NUCLEOTIDE SEQUENCE [LARGE SCALE GENOMIC DNA]</scope>
    <source>
        <strain evidence="6">zdho120</strain>
    </source>
</reference>
<name>A0A225WMM3_9STRA</name>
<dbReference type="Gene3D" id="3.30.420.10">
    <property type="entry name" value="Ribonuclease H-like superfamily/Ribonuclease H"/>
    <property type="match status" value="1"/>
</dbReference>